<dbReference type="GO" id="GO:0016747">
    <property type="term" value="F:acyltransferase activity, transferring groups other than amino-acyl groups"/>
    <property type="evidence" value="ECO:0007669"/>
    <property type="project" value="InterPro"/>
</dbReference>
<organism evidence="3 4">
    <name type="scientific">Rhodospirillum rubrum (strain ATCC 11170 / ATH 1.1.1 / DSM 467 / LMG 4362 / NCIMB 8255 / S1)</name>
    <dbReference type="NCBI Taxonomy" id="269796"/>
    <lineage>
        <taxon>Bacteria</taxon>
        <taxon>Pseudomonadati</taxon>
        <taxon>Pseudomonadota</taxon>
        <taxon>Alphaproteobacteria</taxon>
        <taxon>Rhodospirillales</taxon>
        <taxon>Rhodospirillaceae</taxon>
        <taxon>Rhodospirillum</taxon>
    </lineage>
</organism>
<feature type="transmembrane region" description="Helical" evidence="1">
    <location>
        <begin position="214"/>
        <end position="230"/>
    </location>
</feature>
<name>Q2RQT2_RHORT</name>
<dbReference type="HOGENOM" id="CLU_005679_1_4_5"/>
<dbReference type="PANTHER" id="PTHR23028:SF53">
    <property type="entry name" value="ACYL_TRANSF_3 DOMAIN-CONTAINING PROTEIN"/>
    <property type="match status" value="1"/>
</dbReference>
<dbReference type="STRING" id="269796.Rru_A2716"/>
<dbReference type="InterPro" id="IPR050879">
    <property type="entry name" value="Acyltransferase_3"/>
</dbReference>
<dbReference type="GO" id="GO:0016020">
    <property type="term" value="C:membrane"/>
    <property type="evidence" value="ECO:0007669"/>
    <property type="project" value="TreeGrafter"/>
</dbReference>
<dbReference type="PANTHER" id="PTHR23028">
    <property type="entry name" value="ACETYLTRANSFERASE"/>
    <property type="match status" value="1"/>
</dbReference>
<keyword evidence="1" id="KW-0812">Transmembrane</keyword>
<proteinExistence type="predicted"/>
<dbReference type="EMBL" id="CP000230">
    <property type="protein sequence ID" value="ABC23513.1"/>
    <property type="molecule type" value="Genomic_DNA"/>
</dbReference>
<gene>
    <name evidence="3" type="ordered locus">Rru_A2716</name>
</gene>
<protein>
    <submittedName>
        <fullName evidence="3">Acyltransferase 3</fullName>
    </submittedName>
</protein>
<feature type="transmembrane region" description="Helical" evidence="1">
    <location>
        <begin position="47"/>
        <end position="70"/>
    </location>
</feature>
<evidence type="ECO:0000256" key="1">
    <source>
        <dbReference type="SAM" id="Phobius"/>
    </source>
</evidence>
<sequence>MRSSTGEYSLALDHIRALAAFLVFAWHFTHARVPGYPVPFEAAFPWILAIFDEGHTGVALFMTLSGYLFAKILDGRSFSYPTFLLNRALRLLPLLVLVIIVSGFGKYWIGTDLDAYWNNILWGPLLPTLPNGGWSITVEAHFYLLLPLLLWLSARWRFALPLLLVATVGLRLGLYCAKGEVQSLAYWTLVGRIDQFVLGIAAARSQGWLTRHPWVIGGLVASFLAFYAVFDADGGFYLHPSYPSSSPLWIILPTFEGMAYAAAIAWYDGSGLAGKGLVSKGLARVGDYSYSLYLLHFFVVFRMADFIHRHIMDISDFHLALPWAVVCFALMIPLGYLSFRFIEAPFLALRRSYIGPRLEKAYGASPS</sequence>
<feature type="transmembrane region" description="Helical" evidence="1">
    <location>
        <begin position="320"/>
        <end position="342"/>
    </location>
</feature>
<dbReference type="RefSeq" id="WP_011390526.1">
    <property type="nucleotide sequence ID" value="NC_007643.1"/>
</dbReference>
<dbReference type="PhylomeDB" id="Q2RQT2"/>
<keyword evidence="1" id="KW-0472">Membrane</keyword>
<reference evidence="3 4" key="1">
    <citation type="journal article" date="2011" name="Stand. Genomic Sci.">
        <title>Complete genome sequence of Rhodospirillum rubrum type strain (S1).</title>
        <authorList>
            <person name="Munk A.C."/>
            <person name="Copeland A."/>
            <person name="Lucas S."/>
            <person name="Lapidus A."/>
            <person name="Del Rio T.G."/>
            <person name="Barry K."/>
            <person name="Detter J.C."/>
            <person name="Hammon N."/>
            <person name="Israni S."/>
            <person name="Pitluck S."/>
            <person name="Brettin T."/>
            <person name="Bruce D."/>
            <person name="Han C."/>
            <person name="Tapia R."/>
            <person name="Gilna P."/>
            <person name="Schmutz J."/>
            <person name="Larimer F."/>
            <person name="Land M."/>
            <person name="Kyrpides N.C."/>
            <person name="Mavromatis K."/>
            <person name="Richardson P."/>
            <person name="Rohde M."/>
            <person name="Goker M."/>
            <person name="Klenk H.P."/>
            <person name="Zhang Y."/>
            <person name="Roberts G.P."/>
            <person name="Reslewic S."/>
            <person name="Schwartz D.C."/>
        </authorList>
    </citation>
    <scope>NUCLEOTIDE SEQUENCE [LARGE SCALE GENOMIC DNA]</scope>
    <source>
        <strain evidence="4">ATCC 11170 / ATH 1.1.1 / DSM 467 / LMG 4362 / NCIMB 8255 / S1</strain>
    </source>
</reference>
<keyword evidence="3" id="KW-0808">Transferase</keyword>
<feature type="transmembrane region" description="Helical" evidence="1">
    <location>
        <begin position="250"/>
        <end position="267"/>
    </location>
</feature>
<keyword evidence="1" id="KW-1133">Transmembrane helix</keyword>
<keyword evidence="3" id="KW-0012">Acyltransferase</keyword>
<dbReference type="Pfam" id="PF01757">
    <property type="entry name" value="Acyl_transf_3"/>
    <property type="match status" value="1"/>
</dbReference>
<keyword evidence="4" id="KW-1185">Reference proteome</keyword>
<accession>Q2RQT2</accession>
<feature type="transmembrane region" description="Helical" evidence="1">
    <location>
        <begin position="91"/>
        <end position="109"/>
    </location>
</feature>
<feature type="transmembrane region" description="Helical" evidence="1">
    <location>
        <begin position="129"/>
        <end position="151"/>
    </location>
</feature>
<dbReference type="eggNOG" id="COG1835">
    <property type="taxonomic scope" value="Bacteria"/>
</dbReference>
<evidence type="ECO:0000313" key="3">
    <source>
        <dbReference type="EMBL" id="ABC23513.1"/>
    </source>
</evidence>
<feature type="domain" description="Acyltransferase 3" evidence="2">
    <location>
        <begin position="11"/>
        <end position="337"/>
    </location>
</feature>
<dbReference type="Proteomes" id="UP000001929">
    <property type="component" value="Chromosome"/>
</dbReference>
<dbReference type="EnsemblBacteria" id="ABC23513">
    <property type="protein sequence ID" value="ABC23513"/>
    <property type="gene ID" value="Rru_A2716"/>
</dbReference>
<evidence type="ECO:0000313" key="4">
    <source>
        <dbReference type="Proteomes" id="UP000001929"/>
    </source>
</evidence>
<dbReference type="GO" id="GO:0000271">
    <property type="term" value="P:polysaccharide biosynthetic process"/>
    <property type="evidence" value="ECO:0007669"/>
    <property type="project" value="TreeGrafter"/>
</dbReference>
<evidence type="ECO:0000259" key="2">
    <source>
        <dbReference type="Pfam" id="PF01757"/>
    </source>
</evidence>
<feature type="transmembrane region" description="Helical" evidence="1">
    <location>
        <begin position="288"/>
        <end position="308"/>
    </location>
</feature>
<dbReference type="AlphaFoldDB" id="Q2RQT2"/>
<dbReference type="KEGG" id="rru:Rru_A2716"/>
<dbReference type="PATRIC" id="fig|269796.9.peg.2824"/>
<dbReference type="InterPro" id="IPR002656">
    <property type="entry name" value="Acyl_transf_3_dom"/>
</dbReference>